<evidence type="ECO:0000313" key="3">
    <source>
        <dbReference type="EMBL" id="SMO46600.1"/>
    </source>
</evidence>
<dbReference type="AlphaFoldDB" id="A0A521BIU9"/>
<sequence length="174" mass="19761">MTQTQETKTTRTGMRPWLKGVLFASLAMNLAVVGIIAGAAWKFAPGKDGRHPPRLDMVVGPYTHALSREDRRAIGKQMREAYRSQRPSREEIRAEFANVLAALRATPYDAAKVETILMNQLQGGMERQELGQRMLIDRLAAMSDSERAGFADRLEEGLKKHRDDHKKDWKKDRD</sequence>
<evidence type="ECO:0000256" key="1">
    <source>
        <dbReference type="SAM" id="MobiDB-lite"/>
    </source>
</evidence>
<evidence type="ECO:0000313" key="4">
    <source>
        <dbReference type="Proteomes" id="UP000316030"/>
    </source>
</evidence>
<reference evidence="3 4" key="1">
    <citation type="submission" date="2017-05" db="EMBL/GenBank/DDBJ databases">
        <authorList>
            <person name="Varghese N."/>
            <person name="Submissions S."/>
        </authorList>
    </citation>
    <scope>NUCLEOTIDE SEQUENCE [LARGE SCALE GENOMIC DNA]</scope>
    <source>
        <strain evidence="3 4">DSM 29506</strain>
    </source>
</reference>
<feature type="region of interest" description="Disordered" evidence="1">
    <location>
        <begin position="155"/>
        <end position="174"/>
    </location>
</feature>
<keyword evidence="2" id="KW-1133">Transmembrane helix</keyword>
<name>A0A521BIU9_9RHOB</name>
<proteinExistence type="predicted"/>
<organism evidence="3 4">
    <name type="scientific">Thalassovita litoralis</name>
    <dbReference type="NCBI Taxonomy" id="1010611"/>
    <lineage>
        <taxon>Bacteria</taxon>
        <taxon>Pseudomonadati</taxon>
        <taxon>Pseudomonadota</taxon>
        <taxon>Alphaproteobacteria</taxon>
        <taxon>Rhodobacterales</taxon>
        <taxon>Roseobacteraceae</taxon>
        <taxon>Thalassovita</taxon>
    </lineage>
</organism>
<dbReference type="RefSeq" id="WP_185958923.1">
    <property type="nucleotide sequence ID" value="NZ_FXTO01000003.1"/>
</dbReference>
<gene>
    <name evidence="3" type="ORF">SAMN06265173_10368</name>
</gene>
<dbReference type="EMBL" id="FXTO01000003">
    <property type="protein sequence ID" value="SMO46600.1"/>
    <property type="molecule type" value="Genomic_DNA"/>
</dbReference>
<feature type="compositionally biased region" description="Basic and acidic residues" evidence="1">
    <location>
        <begin position="165"/>
        <end position="174"/>
    </location>
</feature>
<dbReference type="Pfam" id="PF13801">
    <property type="entry name" value="Metal_resist"/>
    <property type="match status" value="1"/>
</dbReference>
<protein>
    <submittedName>
        <fullName evidence="3">Uncharacterized membrane protein</fullName>
    </submittedName>
</protein>
<evidence type="ECO:0000256" key="2">
    <source>
        <dbReference type="SAM" id="Phobius"/>
    </source>
</evidence>
<keyword evidence="4" id="KW-1185">Reference proteome</keyword>
<dbReference type="InterPro" id="IPR025961">
    <property type="entry name" value="Metal_resist"/>
</dbReference>
<accession>A0A521BIU9</accession>
<dbReference type="Proteomes" id="UP000316030">
    <property type="component" value="Unassembled WGS sequence"/>
</dbReference>
<feature type="transmembrane region" description="Helical" evidence="2">
    <location>
        <begin position="20"/>
        <end position="44"/>
    </location>
</feature>
<keyword evidence="2" id="KW-0472">Membrane</keyword>
<keyword evidence="2" id="KW-0812">Transmembrane</keyword>